<evidence type="ECO:0008006" key="3">
    <source>
        <dbReference type="Google" id="ProtNLM"/>
    </source>
</evidence>
<dbReference type="OrthoDB" id="280619at2"/>
<name>A0A841JZA6_9BACT</name>
<dbReference type="RefSeq" id="WP_156185891.1">
    <property type="nucleotide sequence ID" value="NZ_JACHEK010000004.1"/>
</dbReference>
<evidence type="ECO:0000313" key="2">
    <source>
        <dbReference type="Proteomes" id="UP000538666"/>
    </source>
</evidence>
<protein>
    <recommendedName>
        <fullName evidence="3">ParB/Sulfiredoxin domain-containing protein</fullName>
    </recommendedName>
</protein>
<dbReference type="Proteomes" id="UP000538666">
    <property type="component" value="Unassembled WGS sequence"/>
</dbReference>
<dbReference type="EMBL" id="JACHEK010000004">
    <property type="protein sequence ID" value="MBB6144291.1"/>
    <property type="molecule type" value="Genomic_DNA"/>
</dbReference>
<gene>
    <name evidence="1" type="ORF">HNQ77_002243</name>
</gene>
<dbReference type="AlphaFoldDB" id="A0A841JZA6"/>
<accession>A0A841JZA6</accession>
<organism evidence="1 2">
    <name type="scientific">Silvibacterium bohemicum</name>
    <dbReference type="NCBI Taxonomy" id="1577686"/>
    <lineage>
        <taxon>Bacteria</taxon>
        <taxon>Pseudomonadati</taxon>
        <taxon>Acidobacteriota</taxon>
        <taxon>Terriglobia</taxon>
        <taxon>Terriglobales</taxon>
        <taxon>Acidobacteriaceae</taxon>
        <taxon>Silvibacterium</taxon>
    </lineage>
</organism>
<reference evidence="1 2" key="1">
    <citation type="submission" date="2020-08" db="EMBL/GenBank/DDBJ databases">
        <title>Genomic Encyclopedia of Type Strains, Phase IV (KMG-IV): sequencing the most valuable type-strain genomes for metagenomic binning, comparative biology and taxonomic classification.</title>
        <authorList>
            <person name="Goeker M."/>
        </authorList>
    </citation>
    <scope>NUCLEOTIDE SEQUENCE [LARGE SCALE GENOMIC DNA]</scope>
    <source>
        <strain evidence="1 2">DSM 103733</strain>
    </source>
</reference>
<comment type="caution">
    <text evidence="1">The sequence shown here is derived from an EMBL/GenBank/DDBJ whole genome shotgun (WGS) entry which is preliminary data.</text>
</comment>
<evidence type="ECO:0000313" key="1">
    <source>
        <dbReference type="EMBL" id="MBB6144291.1"/>
    </source>
</evidence>
<proteinExistence type="predicted"/>
<keyword evidence="2" id="KW-1185">Reference proteome</keyword>
<sequence>MSRLRLHHHNDCPRCPVIGGEDMPGDEYFELLSLRFNIRVAHKLALEHDLIRVDPLALAQWLEHARILESHLWHVPTNAGHGIMVTLPAGCGKPLIDGNHRAARALRLGEPFFVAELTESETLDLLRLSMNPAIADHFWNRMQASRPHPADR</sequence>